<sequence>MDDPWANAWEQPLSDKLASAQHAWASPSEPVHDQEADLGLPSWSLHHATEWTSSVHAGDSLWSPSDVEKGAWAPSTYEKIILSQSSAVKSSPPPQEEQSEPVLAVSPPSPEVGGTTNTPLSVDHSPPDSAPRPTESDAALSENDITGGTVLASKAPETDDELDAWEDPTILAGPDDEWASVWSSAPPQDEPKEIQLPDEWETARQEKEKFNRAVSPELLTAILRQCEQISDVVSPQPEVVEPNTSNDDWRNGPKCLDNMTVLLNELFPENLTLPPPVQFPSTATAKALNEGLKLTRHSSVSGRSPLAKLLASKGSANWQKSVVSREEVVPDVTPIGWRILDKGEHRSTIEETKPKKATGGFLSFWSRKTSTAPSSSDNNSETPASGRSSISNPTPTDLPQPQVRRDPPPSKHSSTATPAPAVGQEAPSEVAVTVTTSAPSAVSRFLNRFSRARGTNSQHSSLALSTDDLEYLSDIVPSATDTDDENDATAVKGLSNMIGSSLPPQKLPPLLPPPPKPVISSSPLTTSNQRSHPQPVQSSSLIAPILPPPLTPQTNVPPAHSLSPIVPAKYSSSASSFMVPVAPSTSPAVPRLSTPQPSPRAQSPFTLPPPPKAPTPLSLPPLVPPLPSSPPQTPRPSTIQRLPPPAYSMTPSSSSRLWPESTPVLGTRAKESGESDDEFSFFSTGSPYRRSHVPSDSVSVRSPESENSLDRLRSPRSSVSCSLDDFDDFVTSPSRNNSVIKTPSPPPVPAKNTPPSRRRSGLPLKYSVRSSDHMRTQSLIDQANATKGIWPSPRGEGTQALPILRPPKSENLLDFEDIMSPSTPLFTPKPLIAGSETNLQHLGQSQLPATSPIYDSPVATQAGGAHQPPFQPALIRSPLPLAAKPLQPKSQTTPKPMQTSGLSSQDLLFFEGL</sequence>
<feature type="compositionally biased region" description="Pro residues" evidence="1">
    <location>
        <begin position="505"/>
        <end position="517"/>
    </location>
</feature>
<proteinExistence type="predicted"/>
<feature type="region of interest" description="Disordered" evidence="1">
    <location>
        <begin position="475"/>
        <end position="776"/>
    </location>
</feature>
<dbReference type="EMBL" id="KN833724">
    <property type="protein sequence ID" value="KIK23612.1"/>
    <property type="molecule type" value="Genomic_DNA"/>
</dbReference>
<organism evidence="2 3">
    <name type="scientific">Pisolithus microcarpus 441</name>
    <dbReference type="NCBI Taxonomy" id="765257"/>
    <lineage>
        <taxon>Eukaryota</taxon>
        <taxon>Fungi</taxon>
        <taxon>Dikarya</taxon>
        <taxon>Basidiomycota</taxon>
        <taxon>Agaricomycotina</taxon>
        <taxon>Agaricomycetes</taxon>
        <taxon>Agaricomycetidae</taxon>
        <taxon>Boletales</taxon>
        <taxon>Sclerodermatineae</taxon>
        <taxon>Pisolithaceae</taxon>
        <taxon>Pisolithus</taxon>
    </lineage>
</organism>
<dbReference type="STRING" id="765257.A0A0C9ZML2"/>
<evidence type="ECO:0000313" key="3">
    <source>
        <dbReference type="Proteomes" id="UP000054018"/>
    </source>
</evidence>
<accession>A0A0C9ZML2</accession>
<gene>
    <name evidence="2" type="ORF">PISMIDRAFT_23376</name>
</gene>
<feature type="compositionally biased region" description="Pro residues" evidence="1">
    <location>
        <begin position="606"/>
        <end position="634"/>
    </location>
</feature>
<feature type="compositionally biased region" description="Polar residues" evidence="1">
    <location>
        <begin position="694"/>
        <end position="706"/>
    </location>
</feature>
<feature type="region of interest" description="Disordered" evidence="1">
    <location>
        <begin position="85"/>
        <end position="192"/>
    </location>
</feature>
<feature type="region of interest" description="Disordered" evidence="1">
    <location>
        <begin position="857"/>
        <end position="913"/>
    </location>
</feature>
<feature type="compositionally biased region" description="Polar residues" evidence="1">
    <location>
        <begin position="525"/>
        <end position="536"/>
    </location>
</feature>
<feature type="compositionally biased region" description="Polar residues" evidence="1">
    <location>
        <begin position="890"/>
        <end position="906"/>
    </location>
</feature>
<feature type="compositionally biased region" description="Polar residues" evidence="1">
    <location>
        <begin position="593"/>
        <end position="603"/>
    </location>
</feature>
<name>A0A0C9ZML2_9AGAM</name>
<feature type="compositionally biased region" description="Polar residues" evidence="1">
    <location>
        <begin position="731"/>
        <end position="741"/>
    </location>
</feature>
<evidence type="ECO:0000256" key="1">
    <source>
        <dbReference type="SAM" id="MobiDB-lite"/>
    </source>
</evidence>
<feature type="compositionally biased region" description="Low complexity" evidence="1">
    <location>
        <begin position="878"/>
        <end position="889"/>
    </location>
</feature>
<feature type="compositionally biased region" description="Polar residues" evidence="1">
    <location>
        <begin position="366"/>
        <end position="399"/>
    </location>
</feature>
<dbReference type="Proteomes" id="UP000054018">
    <property type="component" value="Unassembled WGS sequence"/>
</dbReference>
<dbReference type="OrthoDB" id="3262497at2759"/>
<reference evidence="3" key="2">
    <citation type="submission" date="2015-01" db="EMBL/GenBank/DDBJ databases">
        <title>Evolutionary Origins and Diversification of the Mycorrhizal Mutualists.</title>
        <authorList>
            <consortium name="DOE Joint Genome Institute"/>
            <consortium name="Mycorrhizal Genomics Consortium"/>
            <person name="Kohler A."/>
            <person name="Kuo A."/>
            <person name="Nagy L.G."/>
            <person name="Floudas D."/>
            <person name="Copeland A."/>
            <person name="Barry K.W."/>
            <person name="Cichocki N."/>
            <person name="Veneault-Fourrey C."/>
            <person name="LaButti K."/>
            <person name="Lindquist E.A."/>
            <person name="Lipzen A."/>
            <person name="Lundell T."/>
            <person name="Morin E."/>
            <person name="Murat C."/>
            <person name="Riley R."/>
            <person name="Ohm R."/>
            <person name="Sun H."/>
            <person name="Tunlid A."/>
            <person name="Henrissat B."/>
            <person name="Grigoriev I.V."/>
            <person name="Hibbett D.S."/>
            <person name="Martin F."/>
        </authorList>
    </citation>
    <scope>NUCLEOTIDE SEQUENCE [LARGE SCALE GENOMIC DNA]</scope>
    <source>
        <strain evidence="3">441</strain>
    </source>
</reference>
<evidence type="ECO:0000313" key="2">
    <source>
        <dbReference type="EMBL" id="KIK23612.1"/>
    </source>
</evidence>
<protein>
    <submittedName>
        <fullName evidence="2">Uncharacterized protein</fullName>
    </submittedName>
</protein>
<dbReference type="HOGENOM" id="CLU_006928_0_0_1"/>
<keyword evidence="3" id="KW-1185">Reference proteome</keyword>
<feature type="region of interest" description="Disordered" evidence="1">
    <location>
        <begin position="785"/>
        <end position="804"/>
    </location>
</feature>
<feature type="compositionally biased region" description="Low complexity" evidence="1">
    <location>
        <begin position="579"/>
        <end position="590"/>
    </location>
</feature>
<feature type="region of interest" description="Disordered" evidence="1">
    <location>
        <begin position="360"/>
        <end position="433"/>
    </location>
</feature>
<dbReference type="AlphaFoldDB" id="A0A0C9ZML2"/>
<reference evidence="2 3" key="1">
    <citation type="submission" date="2014-04" db="EMBL/GenBank/DDBJ databases">
        <authorList>
            <consortium name="DOE Joint Genome Institute"/>
            <person name="Kuo A."/>
            <person name="Kohler A."/>
            <person name="Costa M.D."/>
            <person name="Nagy L.G."/>
            <person name="Floudas D."/>
            <person name="Copeland A."/>
            <person name="Barry K.W."/>
            <person name="Cichocki N."/>
            <person name="Veneault-Fourrey C."/>
            <person name="LaButti K."/>
            <person name="Lindquist E.A."/>
            <person name="Lipzen A."/>
            <person name="Lundell T."/>
            <person name="Morin E."/>
            <person name="Murat C."/>
            <person name="Sun H."/>
            <person name="Tunlid A."/>
            <person name="Henrissat B."/>
            <person name="Grigoriev I.V."/>
            <person name="Hibbett D.S."/>
            <person name="Martin F."/>
            <person name="Nordberg H.P."/>
            <person name="Cantor M.N."/>
            <person name="Hua S.X."/>
        </authorList>
    </citation>
    <scope>NUCLEOTIDE SEQUENCE [LARGE SCALE GENOMIC DNA]</scope>
    <source>
        <strain evidence="2 3">441</strain>
    </source>
</reference>